<comment type="caution">
    <text evidence="1">The sequence shown here is derived from an EMBL/GenBank/DDBJ whole genome shotgun (WGS) entry which is preliminary data.</text>
</comment>
<gene>
    <name evidence="1" type="ORF">ISU10_13925</name>
</gene>
<protein>
    <submittedName>
        <fullName evidence="1">Uncharacterized protein</fullName>
    </submittedName>
</protein>
<name>A0A930VQ57_9ACTN</name>
<accession>A0A930VQ57</accession>
<keyword evidence="2" id="KW-1185">Reference proteome</keyword>
<dbReference type="AlphaFoldDB" id="A0A930VQ57"/>
<dbReference type="EMBL" id="JADKPO010000018">
    <property type="protein sequence ID" value="MBF4768860.1"/>
    <property type="molecule type" value="Genomic_DNA"/>
</dbReference>
<dbReference type="RefSeq" id="WP_194697013.1">
    <property type="nucleotide sequence ID" value="NZ_JADKPO010000018.1"/>
</dbReference>
<evidence type="ECO:0000313" key="2">
    <source>
        <dbReference type="Proteomes" id="UP000660668"/>
    </source>
</evidence>
<sequence>MPRDVFVRPADFTPRPVVVPMFVDDVSGIALWPGTVGWPPRASFVAETLPMDVELRARIDAWVGEYTESIDDPFERYDEQWLLDHDLRGHGLSRELQDRLGDGYRVGYEPHSRAGRACSRRPA</sequence>
<organism evidence="1 2">
    <name type="scientific">Nocardioides agariphilus</name>
    <dbReference type="NCBI Taxonomy" id="433664"/>
    <lineage>
        <taxon>Bacteria</taxon>
        <taxon>Bacillati</taxon>
        <taxon>Actinomycetota</taxon>
        <taxon>Actinomycetes</taxon>
        <taxon>Propionibacteriales</taxon>
        <taxon>Nocardioidaceae</taxon>
        <taxon>Nocardioides</taxon>
    </lineage>
</organism>
<evidence type="ECO:0000313" key="1">
    <source>
        <dbReference type="EMBL" id="MBF4768860.1"/>
    </source>
</evidence>
<proteinExistence type="predicted"/>
<dbReference type="Proteomes" id="UP000660668">
    <property type="component" value="Unassembled WGS sequence"/>
</dbReference>
<reference evidence="1" key="1">
    <citation type="submission" date="2020-11" db="EMBL/GenBank/DDBJ databases">
        <title>Nocardioides cynanchi sp. nov., isolated from soil of rhizosphere of Cynanchum wilfordii.</title>
        <authorList>
            <person name="Lee J.-S."/>
            <person name="Suh M.K."/>
            <person name="Kim J.-S."/>
        </authorList>
    </citation>
    <scope>NUCLEOTIDE SEQUENCE</scope>
    <source>
        <strain evidence="1">KCTC 19276</strain>
    </source>
</reference>